<dbReference type="AlphaFoldDB" id="W9KA40"/>
<reference evidence="4" key="2">
    <citation type="submission" date="2012-06" db="EMBL/GenBank/DDBJ databases">
        <title>Annotation of the Genome Sequence of Fusarium oxysporum Fo47.</title>
        <authorList>
            <consortium name="The Broad Institute Genomics Platform"/>
            <person name="Ma L.-J."/>
            <person name="Corby-Kistler H."/>
            <person name="Broz K."/>
            <person name="Gale L.R."/>
            <person name="Jonkers W."/>
            <person name="O'Donnell K."/>
            <person name="Ploetz R."/>
            <person name="Steinberg C."/>
            <person name="Schwartz D.C."/>
            <person name="VanEtten H."/>
            <person name="Zhou S."/>
            <person name="Young S.K."/>
            <person name="Zeng Q."/>
            <person name="Gargeya S."/>
            <person name="Fitzgerald M."/>
            <person name="Abouelleil A."/>
            <person name="Alvarado L."/>
            <person name="Chapman S.B."/>
            <person name="Gainer-Dewar J."/>
            <person name="Goldberg J."/>
            <person name="Griggs A."/>
            <person name="Gujja S."/>
            <person name="Hansen M."/>
            <person name="Howarth C."/>
            <person name="Imamovic A."/>
            <person name="Ireland A."/>
            <person name="Larimer J."/>
            <person name="McCowan C."/>
            <person name="Murphy C."/>
            <person name="Pearson M."/>
            <person name="Poon T.W."/>
            <person name="Priest M."/>
            <person name="Roberts A."/>
            <person name="Saif S."/>
            <person name="Shea T."/>
            <person name="Sykes S."/>
            <person name="Wortman J."/>
            <person name="Nusbaum C."/>
            <person name="Birren B."/>
        </authorList>
    </citation>
    <scope>NUCLEOTIDE SEQUENCE</scope>
    <source>
        <strain evidence="4">Fo47</strain>
    </source>
</reference>
<evidence type="ECO:0000256" key="3">
    <source>
        <dbReference type="ARBA" id="ARBA00023295"/>
    </source>
</evidence>
<dbReference type="SUPFAM" id="SSF75005">
    <property type="entry name" value="Arabinanase/levansucrase/invertase"/>
    <property type="match status" value="1"/>
</dbReference>
<dbReference type="InterPro" id="IPR023296">
    <property type="entry name" value="Glyco_hydro_beta-prop_sf"/>
</dbReference>
<dbReference type="PANTHER" id="PTHR42812:SF16">
    <property type="entry name" value="HYDROLASE, PUTATIVE (AFU_ORTHOLOGUE AFUA_7G06110)-RELATED"/>
    <property type="match status" value="1"/>
</dbReference>
<organism evidence="4">
    <name type="scientific">Fusarium oxysporum Fo47</name>
    <dbReference type="NCBI Taxonomy" id="660027"/>
    <lineage>
        <taxon>Eukaryota</taxon>
        <taxon>Fungi</taxon>
        <taxon>Dikarya</taxon>
        <taxon>Ascomycota</taxon>
        <taxon>Pezizomycotina</taxon>
        <taxon>Sordariomycetes</taxon>
        <taxon>Hypocreomycetidae</taxon>
        <taxon>Hypocreales</taxon>
        <taxon>Nectriaceae</taxon>
        <taxon>Fusarium</taxon>
        <taxon>Fusarium oxysporum species complex</taxon>
    </lineage>
</organism>
<sequence>MAATTFRNPVIPGFNPDASVAVVHDAGSATFLLCTSMFEFFLGCVIYFSKDLVNWSLIGHALTQRSQVEMRTIEPGTGSWASTLRYRPIDGRNGQGRFYLSSRVFHQIASFLEASMLTRLTSGTPIRESPHGIAERSHLFKRGAYYYLITAEGGTEAGHQEWVFRSIKGPYGPWESQDKPMWYNEPTEDVQRAGHADIFEDGEGNWWAVLLGVRPIKDETGRFLEPQLGRIGRSSTMAPIYHY</sequence>
<dbReference type="InterPro" id="IPR051795">
    <property type="entry name" value="Glycosyl_Hydrlase_43"/>
</dbReference>
<dbReference type="Pfam" id="PF04616">
    <property type="entry name" value="Glyco_hydro_43"/>
    <property type="match status" value="2"/>
</dbReference>
<dbReference type="GO" id="GO:0004553">
    <property type="term" value="F:hydrolase activity, hydrolyzing O-glycosyl compounds"/>
    <property type="evidence" value="ECO:0007669"/>
    <property type="project" value="InterPro"/>
</dbReference>
<proteinExistence type="inferred from homology"/>
<evidence type="ECO:0000256" key="2">
    <source>
        <dbReference type="ARBA" id="ARBA00022801"/>
    </source>
</evidence>
<dbReference type="Proteomes" id="UP000030766">
    <property type="component" value="Unassembled WGS sequence"/>
</dbReference>
<protein>
    <submittedName>
        <fullName evidence="4">Uncharacterized protein</fullName>
    </submittedName>
</protein>
<keyword evidence="3" id="KW-0326">Glycosidase</keyword>
<dbReference type="EMBL" id="JH717900">
    <property type="protein sequence ID" value="EWZ38820.1"/>
    <property type="molecule type" value="Genomic_DNA"/>
</dbReference>
<name>W9KA40_FUSOX</name>
<dbReference type="GO" id="GO:0005975">
    <property type="term" value="P:carbohydrate metabolic process"/>
    <property type="evidence" value="ECO:0007669"/>
    <property type="project" value="InterPro"/>
</dbReference>
<gene>
    <name evidence="4" type="ORF">FOZG_08080</name>
</gene>
<dbReference type="VEuPathDB" id="FungiDB:FOZG_08080"/>
<dbReference type="InterPro" id="IPR006710">
    <property type="entry name" value="Glyco_hydro_43"/>
</dbReference>
<accession>W9KA40</accession>
<evidence type="ECO:0000256" key="1">
    <source>
        <dbReference type="ARBA" id="ARBA00009865"/>
    </source>
</evidence>
<keyword evidence="2" id="KW-0378">Hydrolase</keyword>
<comment type="similarity">
    <text evidence="1">Belongs to the glycosyl hydrolase 43 family.</text>
</comment>
<dbReference type="Gene3D" id="2.115.10.20">
    <property type="entry name" value="Glycosyl hydrolase domain, family 43"/>
    <property type="match status" value="2"/>
</dbReference>
<dbReference type="HOGENOM" id="CLU_1142634_0_0_1"/>
<evidence type="ECO:0000313" key="4">
    <source>
        <dbReference type="EMBL" id="EWZ38820.1"/>
    </source>
</evidence>
<dbReference type="PANTHER" id="PTHR42812">
    <property type="entry name" value="BETA-XYLOSIDASE"/>
    <property type="match status" value="1"/>
</dbReference>
<reference evidence="4" key="1">
    <citation type="submission" date="2011-06" db="EMBL/GenBank/DDBJ databases">
        <title>The Genome Sequence of Fusarium oxysporum Fo47.</title>
        <authorList>
            <consortium name="The Broad Institute Genome Sequencing Platform"/>
            <person name="Ma L.-J."/>
            <person name="Gale L.R."/>
            <person name="Schwartz D.C."/>
            <person name="Zhou S."/>
            <person name="Corby-Kistler H."/>
            <person name="Young S.K."/>
            <person name="Zeng Q."/>
            <person name="Gargeya S."/>
            <person name="Fitzgerald M."/>
            <person name="Haas B."/>
            <person name="Abouelleil A."/>
            <person name="Alvarado L."/>
            <person name="Arachchi H.M."/>
            <person name="Berlin A."/>
            <person name="Brown A."/>
            <person name="Chapman S.B."/>
            <person name="Chen Z."/>
            <person name="Dunbar C."/>
            <person name="Freedman E."/>
            <person name="Gearin G."/>
            <person name="Gellesch M."/>
            <person name="Goldberg J."/>
            <person name="Griggs A."/>
            <person name="Gujja S."/>
            <person name="Heiman D."/>
            <person name="Howarth C."/>
            <person name="Larson L."/>
            <person name="Lui A."/>
            <person name="MacDonald P.J.P."/>
            <person name="Mehta T."/>
            <person name="Montmayeur A."/>
            <person name="Murphy C."/>
            <person name="Neiman D."/>
            <person name="Pearson M."/>
            <person name="Priest M."/>
            <person name="Roberts A."/>
            <person name="Saif S."/>
            <person name="Shea T."/>
            <person name="Shenoy N."/>
            <person name="Sisk P."/>
            <person name="Stolte C."/>
            <person name="Sykes S."/>
            <person name="Wortman J."/>
            <person name="Nusbaum C."/>
            <person name="Birren B."/>
        </authorList>
    </citation>
    <scope>NUCLEOTIDE SEQUENCE [LARGE SCALE GENOMIC DNA]</scope>
    <source>
        <strain evidence="4">Fo47</strain>
    </source>
</reference>